<accession>A0ABM9C188</accession>
<evidence type="ECO:0000313" key="1">
    <source>
        <dbReference type="EMBL" id="CAH1200783.1"/>
    </source>
</evidence>
<comment type="caution">
    <text evidence="1">The sequence shown here is derived from an EMBL/GenBank/DDBJ whole genome shotgun (WGS) entry which is preliminary data.</text>
</comment>
<gene>
    <name evidence="1" type="ORF">PAECIP111893_01566</name>
</gene>
<sequence length="55" mass="6445">MRAVYESETDIKPKIDLRVLIHKLSEEQYLHCSSQAIYQLLHSLVEGEQRDESKS</sequence>
<organism evidence="1 2">
    <name type="scientific">Paenibacillus plantiphilus</name>
    <dbReference type="NCBI Taxonomy" id="2905650"/>
    <lineage>
        <taxon>Bacteria</taxon>
        <taxon>Bacillati</taxon>
        <taxon>Bacillota</taxon>
        <taxon>Bacilli</taxon>
        <taxon>Bacillales</taxon>
        <taxon>Paenibacillaceae</taxon>
        <taxon>Paenibacillus</taxon>
    </lineage>
</organism>
<protein>
    <submittedName>
        <fullName evidence="1">Uncharacterized protein</fullName>
    </submittedName>
</protein>
<proteinExistence type="predicted"/>
<name>A0ABM9C188_9BACL</name>
<reference evidence="1" key="1">
    <citation type="submission" date="2022-01" db="EMBL/GenBank/DDBJ databases">
        <authorList>
            <person name="Criscuolo A."/>
        </authorList>
    </citation>
    <scope>NUCLEOTIDE SEQUENCE</scope>
    <source>
        <strain evidence="1">CIP111893</strain>
    </source>
</reference>
<dbReference type="Proteomes" id="UP000838686">
    <property type="component" value="Unassembled WGS sequence"/>
</dbReference>
<dbReference type="EMBL" id="CAKMMF010000006">
    <property type="protein sequence ID" value="CAH1200783.1"/>
    <property type="molecule type" value="Genomic_DNA"/>
</dbReference>
<keyword evidence="2" id="KW-1185">Reference proteome</keyword>
<evidence type="ECO:0000313" key="2">
    <source>
        <dbReference type="Proteomes" id="UP000838686"/>
    </source>
</evidence>